<proteinExistence type="predicted"/>
<protein>
    <submittedName>
        <fullName evidence="1">Uncharacterized protein</fullName>
    </submittedName>
</protein>
<comment type="caution">
    <text evidence="1">The sequence shown here is derived from an EMBL/GenBank/DDBJ whole genome shotgun (WGS) entry which is preliminary data.</text>
</comment>
<dbReference type="AlphaFoldDB" id="A0A845GG68"/>
<reference evidence="1" key="1">
    <citation type="submission" date="2019-12" db="EMBL/GenBank/DDBJ databases">
        <title>Novel species isolated from a subtropical stream in China.</title>
        <authorList>
            <person name="Lu H."/>
        </authorList>
    </citation>
    <scope>NUCLEOTIDE SEQUENCE [LARGE SCALE GENOMIC DNA]</scope>
    <source>
        <strain evidence="1">FT81W</strain>
    </source>
</reference>
<evidence type="ECO:0000313" key="2">
    <source>
        <dbReference type="Proteomes" id="UP000447355"/>
    </source>
</evidence>
<dbReference type="RefSeq" id="WP_161081647.1">
    <property type="nucleotide sequence ID" value="NZ_WWCX01000001.1"/>
</dbReference>
<sequence length="373" mass="42136">MIGWRTILTLAFICAARDTTSCSVETSGSGEEPHQFKEGNMTNTSVACANQPAAPHDRLPWDLQLQVDRVYQEAHPYAERHLDLSRLQAWLARGDFDMARTVAALMNERQFMQRLVDAEGLPSDLRVVLEQIEAEKFGYPDRSGDLARLYGWLSKADFSIARVSAKLIVERQTALRVMAYRGLPSDLVAALDDIAANEIAYPDRQAALKRLEEWLSRGDLMMARSIAKTIGARQRTLRLVARHGLPAELQELMQQVEDGQWEYPGRCDDMQRLRVNLANGDHSFARAIASTVIAQQQALRRMADHGLPADVQSMLEQIEAEKVQYLDRGDNEASLRRWLARGDMDMVRACAKNMISRQRNIRSTMVPQYPAVV</sequence>
<dbReference type="Proteomes" id="UP000447355">
    <property type="component" value="Unassembled WGS sequence"/>
</dbReference>
<evidence type="ECO:0000313" key="1">
    <source>
        <dbReference type="EMBL" id="MYM92375.1"/>
    </source>
</evidence>
<gene>
    <name evidence="1" type="ORF">GTP90_00705</name>
</gene>
<name>A0A845GG68_9BURK</name>
<dbReference type="EMBL" id="WWCX01000001">
    <property type="protein sequence ID" value="MYM92375.1"/>
    <property type="molecule type" value="Genomic_DNA"/>
</dbReference>
<accession>A0A845GG68</accession>
<organism evidence="1 2">
    <name type="scientific">Duganella vulcania</name>
    <dbReference type="NCBI Taxonomy" id="2692166"/>
    <lineage>
        <taxon>Bacteria</taxon>
        <taxon>Pseudomonadati</taxon>
        <taxon>Pseudomonadota</taxon>
        <taxon>Betaproteobacteria</taxon>
        <taxon>Burkholderiales</taxon>
        <taxon>Oxalobacteraceae</taxon>
        <taxon>Telluria group</taxon>
        <taxon>Duganella</taxon>
    </lineage>
</organism>